<keyword evidence="3" id="KW-0479">Metal-binding</keyword>
<reference evidence="8" key="1">
    <citation type="submission" date="2018-06" db="EMBL/GenBank/DDBJ databases">
        <authorList>
            <person name="Zhirakovskaya E."/>
        </authorList>
    </citation>
    <scope>NUCLEOTIDE SEQUENCE</scope>
</reference>
<protein>
    <submittedName>
        <fullName evidence="8">Ferredoxin, 2Fe-2S</fullName>
    </submittedName>
</protein>
<dbReference type="PROSITE" id="PS51085">
    <property type="entry name" value="2FE2S_FER_2"/>
    <property type="match status" value="1"/>
</dbReference>
<gene>
    <name evidence="8" type="ORF">MNBD_ALPHA12-665</name>
</gene>
<dbReference type="EMBL" id="UOEO01000119">
    <property type="protein sequence ID" value="VAW19783.1"/>
    <property type="molecule type" value="Genomic_DNA"/>
</dbReference>
<dbReference type="GO" id="GO:0009055">
    <property type="term" value="F:electron transfer activity"/>
    <property type="evidence" value="ECO:0007669"/>
    <property type="project" value="TreeGrafter"/>
</dbReference>
<comment type="cofactor">
    <cofactor evidence="6">
        <name>[2Fe-2S] cluster</name>
        <dbReference type="ChEBI" id="CHEBI:190135"/>
    </cofactor>
</comment>
<dbReference type="InterPro" id="IPR018298">
    <property type="entry name" value="Adrenodoxin_Fe-S_BS"/>
</dbReference>
<feature type="domain" description="2Fe-2S ferredoxin-type" evidence="7">
    <location>
        <begin position="1"/>
        <end position="103"/>
    </location>
</feature>
<evidence type="ECO:0000256" key="4">
    <source>
        <dbReference type="ARBA" id="ARBA00023004"/>
    </source>
</evidence>
<comment type="similarity">
    <text evidence="1">Belongs to the adrenodoxin/putidaredoxin family.</text>
</comment>
<evidence type="ECO:0000313" key="8">
    <source>
        <dbReference type="EMBL" id="VAW19783.1"/>
    </source>
</evidence>
<dbReference type="AlphaFoldDB" id="A0A3B0TUB7"/>
<dbReference type="GO" id="GO:0140647">
    <property type="term" value="P:P450-containing electron transport chain"/>
    <property type="evidence" value="ECO:0007669"/>
    <property type="project" value="InterPro"/>
</dbReference>
<dbReference type="Pfam" id="PF00111">
    <property type="entry name" value="Fer2"/>
    <property type="match status" value="1"/>
</dbReference>
<dbReference type="Gene3D" id="3.10.20.30">
    <property type="match status" value="1"/>
</dbReference>
<dbReference type="GO" id="GO:0046872">
    <property type="term" value="F:metal ion binding"/>
    <property type="evidence" value="ECO:0007669"/>
    <property type="project" value="UniProtKB-KW"/>
</dbReference>
<evidence type="ECO:0000256" key="5">
    <source>
        <dbReference type="ARBA" id="ARBA00023014"/>
    </source>
</evidence>
<keyword evidence="5" id="KW-0411">Iron-sulfur</keyword>
<dbReference type="CDD" id="cd00207">
    <property type="entry name" value="fer2"/>
    <property type="match status" value="1"/>
</dbReference>
<evidence type="ECO:0000259" key="7">
    <source>
        <dbReference type="PROSITE" id="PS51085"/>
    </source>
</evidence>
<dbReference type="GO" id="GO:0005739">
    <property type="term" value="C:mitochondrion"/>
    <property type="evidence" value="ECO:0007669"/>
    <property type="project" value="TreeGrafter"/>
</dbReference>
<organism evidence="8">
    <name type="scientific">hydrothermal vent metagenome</name>
    <dbReference type="NCBI Taxonomy" id="652676"/>
    <lineage>
        <taxon>unclassified sequences</taxon>
        <taxon>metagenomes</taxon>
        <taxon>ecological metagenomes</taxon>
    </lineage>
</organism>
<dbReference type="InterPro" id="IPR001055">
    <property type="entry name" value="Adrenodoxin-like"/>
</dbReference>
<dbReference type="InterPro" id="IPR001041">
    <property type="entry name" value="2Fe-2S_ferredoxin-type"/>
</dbReference>
<keyword evidence="4" id="KW-0408">Iron</keyword>
<sequence>MKVLVTDQDGVEHELEALEGWRVMEIIRDWGLNIKAECGGACACATCHVYVDEQWVDKLAPASVEEELMLDHAHDVADNSRLSCQILMSEELDGLKLTLAASSAKEDYRVAEKATV</sequence>
<dbReference type="InterPro" id="IPR036010">
    <property type="entry name" value="2Fe-2S_ferredoxin-like_sf"/>
</dbReference>
<dbReference type="PROSITE" id="PS00814">
    <property type="entry name" value="ADX"/>
    <property type="match status" value="1"/>
</dbReference>
<dbReference type="PANTHER" id="PTHR23426:SF65">
    <property type="entry name" value="FERREDOXIN-2, MITOCHONDRIAL"/>
    <property type="match status" value="1"/>
</dbReference>
<accession>A0A3B0TUB7</accession>
<evidence type="ECO:0000256" key="1">
    <source>
        <dbReference type="ARBA" id="ARBA00010914"/>
    </source>
</evidence>
<evidence type="ECO:0000256" key="2">
    <source>
        <dbReference type="ARBA" id="ARBA00022714"/>
    </source>
</evidence>
<name>A0A3B0TUB7_9ZZZZ</name>
<evidence type="ECO:0000256" key="3">
    <source>
        <dbReference type="ARBA" id="ARBA00022723"/>
    </source>
</evidence>
<dbReference type="GO" id="GO:0051537">
    <property type="term" value="F:2 iron, 2 sulfur cluster binding"/>
    <property type="evidence" value="ECO:0007669"/>
    <property type="project" value="UniProtKB-KW"/>
</dbReference>
<dbReference type="PANTHER" id="PTHR23426">
    <property type="entry name" value="FERREDOXIN/ADRENODOXIN"/>
    <property type="match status" value="1"/>
</dbReference>
<evidence type="ECO:0000256" key="6">
    <source>
        <dbReference type="ARBA" id="ARBA00034078"/>
    </source>
</evidence>
<proteinExistence type="inferred from homology"/>
<dbReference type="PRINTS" id="PR00355">
    <property type="entry name" value="ADRENODOXIN"/>
</dbReference>
<dbReference type="InterPro" id="IPR012675">
    <property type="entry name" value="Beta-grasp_dom_sf"/>
</dbReference>
<dbReference type="SUPFAM" id="SSF54292">
    <property type="entry name" value="2Fe-2S ferredoxin-like"/>
    <property type="match status" value="1"/>
</dbReference>
<keyword evidence="2" id="KW-0001">2Fe-2S</keyword>